<dbReference type="InterPro" id="IPR000326">
    <property type="entry name" value="PAP2/HPO"/>
</dbReference>
<reference evidence="3 4" key="1">
    <citation type="submission" date="2018-10" db="EMBL/GenBank/DDBJ databases">
        <title>Dokdonia luteus sp. nov., isolated from sea water.</title>
        <authorList>
            <person name="Zhou L.Y."/>
            <person name="Du Z.J."/>
        </authorList>
    </citation>
    <scope>NUCLEOTIDE SEQUENCE [LARGE SCALE GENOMIC DNA]</scope>
    <source>
        <strain evidence="3 4">SH27</strain>
    </source>
</reference>
<dbReference type="InterPro" id="IPR036938">
    <property type="entry name" value="PAP2/HPO_sf"/>
</dbReference>
<evidence type="ECO:0000256" key="1">
    <source>
        <dbReference type="SAM" id="SignalP"/>
    </source>
</evidence>
<dbReference type="SMART" id="SM00014">
    <property type="entry name" value="acidPPc"/>
    <property type="match status" value="1"/>
</dbReference>
<dbReference type="AlphaFoldDB" id="A0A3M0G0B1"/>
<feature type="chain" id="PRO_5018084217" evidence="1">
    <location>
        <begin position="24"/>
        <end position="285"/>
    </location>
</feature>
<dbReference type="Proteomes" id="UP000281985">
    <property type="component" value="Unassembled WGS sequence"/>
</dbReference>
<dbReference type="RefSeq" id="WP_121917724.1">
    <property type="nucleotide sequence ID" value="NZ_REFV01000010.1"/>
</dbReference>
<dbReference type="OrthoDB" id="9773582at2"/>
<accession>A0A3M0G0B1</accession>
<organism evidence="3 4">
    <name type="scientific">Dokdonia sinensis</name>
    <dbReference type="NCBI Taxonomy" id="2479847"/>
    <lineage>
        <taxon>Bacteria</taxon>
        <taxon>Pseudomonadati</taxon>
        <taxon>Bacteroidota</taxon>
        <taxon>Flavobacteriia</taxon>
        <taxon>Flavobacteriales</taxon>
        <taxon>Flavobacteriaceae</taxon>
        <taxon>Dokdonia</taxon>
    </lineage>
</organism>
<dbReference type="SUPFAM" id="SSF48317">
    <property type="entry name" value="Acid phosphatase/Vanadium-dependent haloperoxidase"/>
    <property type="match status" value="1"/>
</dbReference>
<dbReference type="Gene3D" id="1.20.144.10">
    <property type="entry name" value="Phosphatidic acid phosphatase type 2/haloperoxidase"/>
    <property type="match status" value="1"/>
</dbReference>
<feature type="signal peptide" evidence="1">
    <location>
        <begin position="1"/>
        <end position="23"/>
    </location>
</feature>
<dbReference type="Pfam" id="PF01569">
    <property type="entry name" value="PAP2"/>
    <property type="match status" value="1"/>
</dbReference>
<proteinExistence type="predicted"/>
<keyword evidence="1" id="KW-0732">Signal</keyword>
<gene>
    <name evidence="3" type="ORF">EAX61_10915</name>
</gene>
<feature type="domain" description="Phosphatidic acid phosphatase type 2/haloperoxidase" evidence="2">
    <location>
        <begin position="139"/>
        <end position="250"/>
    </location>
</feature>
<evidence type="ECO:0000259" key="2">
    <source>
        <dbReference type="SMART" id="SM00014"/>
    </source>
</evidence>
<comment type="caution">
    <text evidence="3">The sequence shown here is derived from an EMBL/GenBank/DDBJ whole genome shotgun (WGS) entry which is preliminary data.</text>
</comment>
<sequence length="285" mass="31455">MLLNYRILFILFCAFSISKSVYSQTAIPSNVQDTLSIWQLAKYDAKAAVLGVGHAYSRPLYWDGKDWTTFGIVAGGTALLYFVDDETSSYFRRQRDRLPRPLREFGDRFGSPQVAYGLTSSVYLFGLFTKNQKVRETGVLMISSATAAGFLQTVLKASVGRSRPQNGQGKFDFKPFSGQAGWRSFPSGHTILAFTAAYSIAKQFDNPWVKAGIYAVGLISPLSRVWDGAHYLTDVALSMAISIATVDAIDNYLNKNNLYPDGRKKPGISWNLHLGLGRVGIVGSF</sequence>
<name>A0A3M0G0B1_9FLAO</name>
<protein>
    <submittedName>
        <fullName evidence="3">Phosphatase PAP2 family protein</fullName>
    </submittedName>
</protein>
<evidence type="ECO:0000313" key="3">
    <source>
        <dbReference type="EMBL" id="RMB57617.1"/>
    </source>
</evidence>
<evidence type="ECO:0000313" key="4">
    <source>
        <dbReference type="Proteomes" id="UP000281985"/>
    </source>
</evidence>
<dbReference type="EMBL" id="REFV01000010">
    <property type="protein sequence ID" value="RMB57617.1"/>
    <property type="molecule type" value="Genomic_DNA"/>
</dbReference>
<keyword evidence="4" id="KW-1185">Reference proteome</keyword>